<name>A0A0B7B7E2_9EUPU</name>
<reference evidence="1" key="1">
    <citation type="submission" date="2014-12" db="EMBL/GenBank/DDBJ databases">
        <title>Insight into the proteome of Arion vulgaris.</title>
        <authorList>
            <person name="Aradska J."/>
            <person name="Bulat T."/>
            <person name="Smidak R."/>
            <person name="Sarate P."/>
            <person name="Gangsoo J."/>
            <person name="Sialana F."/>
            <person name="Bilban M."/>
            <person name="Lubec G."/>
        </authorList>
    </citation>
    <scope>NUCLEOTIDE SEQUENCE</scope>
    <source>
        <tissue evidence="1">Skin</tissue>
    </source>
</reference>
<evidence type="ECO:0000313" key="1">
    <source>
        <dbReference type="EMBL" id="CEK88236.1"/>
    </source>
</evidence>
<protein>
    <submittedName>
        <fullName evidence="1">Uncharacterized protein</fullName>
    </submittedName>
</protein>
<gene>
    <name evidence="1" type="primary">ORF164054</name>
</gene>
<dbReference type="EMBL" id="HACG01041371">
    <property type="protein sequence ID" value="CEK88236.1"/>
    <property type="molecule type" value="Transcribed_RNA"/>
</dbReference>
<proteinExistence type="predicted"/>
<feature type="non-terminal residue" evidence="1">
    <location>
        <position position="1"/>
    </location>
</feature>
<dbReference type="AlphaFoldDB" id="A0A0B7B7E2"/>
<sequence length="63" mass="7258">AKFVEIEEVQCVRPKGTDTPAHAENCGTTHCIHRTASCYYQRENENKRGRSFPSFFQKLLNVN</sequence>
<organism evidence="1">
    <name type="scientific">Arion vulgaris</name>
    <dbReference type="NCBI Taxonomy" id="1028688"/>
    <lineage>
        <taxon>Eukaryota</taxon>
        <taxon>Metazoa</taxon>
        <taxon>Spiralia</taxon>
        <taxon>Lophotrochozoa</taxon>
        <taxon>Mollusca</taxon>
        <taxon>Gastropoda</taxon>
        <taxon>Heterobranchia</taxon>
        <taxon>Euthyneura</taxon>
        <taxon>Panpulmonata</taxon>
        <taxon>Eupulmonata</taxon>
        <taxon>Stylommatophora</taxon>
        <taxon>Helicina</taxon>
        <taxon>Arionoidea</taxon>
        <taxon>Arionidae</taxon>
        <taxon>Arion</taxon>
    </lineage>
</organism>
<accession>A0A0B7B7E2</accession>